<gene>
    <name evidence="3" type="ORF">M5G25_10950</name>
</gene>
<feature type="region of interest" description="Disordered" evidence="1">
    <location>
        <begin position="164"/>
        <end position="192"/>
    </location>
</feature>
<feature type="signal peptide" evidence="2">
    <location>
        <begin position="1"/>
        <end position="23"/>
    </location>
</feature>
<evidence type="ECO:0000256" key="2">
    <source>
        <dbReference type="SAM" id="SignalP"/>
    </source>
</evidence>
<comment type="caution">
    <text evidence="3">The sequence shown here is derived from an EMBL/GenBank/DDBJ whole genome shotgun (WGS) entry which is preliminary data.</text>
</comment>
<evidence type="ECO:0000313" key="4">
    <source>
        <dbReference type="Proteomes" id="UP001217610"/>
    </source>
</evidence>
<feature type="chain" id="PRO_5047098468" evidence="2">
    <location>
        <begin position="24"/>
        <end position="192"/>
    </location>
</feature>
<dbReference type="PROSITE" id="PS51257">
    <property type="entry name" value="PROKAR_LIPOPROTEIN"/>
    <property type="match status" value="1"/>
</dbReference>
<name>A0ABT5Q461_9PSED</name>
<sequence>MRTFTFRSLTSLLSLWLLYGCVAPQLPSPSADIIPFVTVKEAIPSTVPVVRYGRYTLVEMVPEPHQRDLLQQVVEVTIPPRLGATVGDALQHILLRSGYQLCDLSGISPLATLPLPAAHYRLGPLSLRDGLLTLSGASWELRVDDNLRQICFVRVMPPELDAGGPAAPPLMLPASDSPSQMETPLAALEDRT</sequence>
<proteinExistence type="predicted"/>
<dbReference type="Proteomes" id="UP001217610">
    <property type="component" value="Unassembled WGS sequence"/>
</dbReference>
<dbReference type="InterPro" id="IPR022260">
    <property type="entry name" value="Integr_conj_element_PilL"/>
</dbReference>
<reference evidence="3 4" key="1">
    <citation type="submission" date="2022-05" db="EMBL/GenBank/DDBJ databases">
        <title>Novel Pseudomonas spp. Isolated from a Rainbow Trout Aquaculture Facility.</title>
        <authorList>
            <person name="Testerman T."/>
            <person name="Graf J."/>
        </authorList>
    </citation>
    <scope>NUCLEOTIDE SEQUENCE [LARGE SCALE GENOMIC DNA]</scope>
    <source>
        <strain evidence="3 4">ID357</strain>
    </source>
</reference>
<keyword evidence="4" id="KW-1185">Reference proteome</keyword>
<dbReference type="RefSeq" id="WP_273922899.1">
    <property type="nucleotide sequence ID" value="NZ_JAMDGR010000004.1"/>
</dbReference>
<protein>
    <submittedName>
        <fullName evidence="3">PilL N-terminal domain-containing protein</fullName>
    </submittedName>
</protein>
<keyword evidence="2" id="KW-0732">Signal</keyword>
<dbReference type="EMBL" id="JAMDGR010000004">
    <property type="protein sequence ID" value="MDD1148809.1"/>
    <property type="molecule type" value="Genomic_DNA"/>
</dbReference>
<organism evidence="3 4">
    <name type="scientific">Pseudomonas idahonensis</name>
    <dbReference type="NCBI Taxonomy" id="2942628"/>
    <lineage>
        <taxon>Bacteria</taxon>
        <taxon>Pseudomonadati</taxon>
        <taxon>Pseudomonadota</taxon>
        <taxon>Gammaproteobacteria</taxon>
        <taxon>Pseudomonadales</taxon>
        <taxon>Pseudomonadaceae</taxon>
        <taxon>Pseudomonas</taxon>
    </lineage>
</organism>
<dbReference type="NCBIfam" id="TIGR03748">
    <property type="entry name" value="conj_PilL"/>
    <property type="match status" value="1"/>
</dbReference>
<accession>A0ABT5Q461</accession>
<evidence type="ECO:0000313" key="3">
    <source>
        <dbReference type="EMBL" id="MDD1148809.1"/>
    </source>
</evidence>
<evidence type="ECO:0000256" key="1">
    <source>
        <dbReference type="SAM" id="MobiDB-lite"/>
    </source>
</evidence>